<dbReference type="Proteomes" id="UP000017840">
    <property type="component" value="Unassembled WGS sequence"/>
</dbReference>
<feature type="domain" description="Aminotransferase class V" evidence="1">
    <location>
        <begin position="21"/>
        <end position="367"/>
    </location>
</feature>
<comment type="caution">
    <text evidence="2">The sequence shown here is derived from an EMBL/GenBank/DDBJ whole genome shotgun (WGS) entry which is preliminary data.</text>
</comment>
<organism evidence="2 3">
    <name type="scientific">Candidatus Halobonum tyrrellensis G22</name>
    <dbReference type="NCBI Taxonomy" id="1324957"/>
    <lineage>
        <taxon>Archaea</taxon>
        <taxon>Methanobacteriati</taxon>
        <taxon>Methanobacteriota</taxon>
        <taxon>Stenosarchaea group</taxon>
        <taxon>Halobacteria</taxon>
        <taxon>Halobacteriales</taxon>
        <taxon>Haloferacaceae</taxon>
        <taxon>Candidatus Halobonum</taxon>
    </lineage>
</organism>
<dbReference type="InterPro" id="IPR000192">
    <property type="entry name" value="Aminotrans_V_dom"/>
</dbReference>
<gene>
    <name evidence="2" type="ORF">K933_05443</name>
</gene>
<dbReference type="SUPFAM" id="SSF53383">
    <property type="entry name" value="PLP-dependent transferases"/>
    <property type="match status" value="1"/>
</dbReference>
<keyword evidence="3" id="KW-1185">Reference proteome</keyword>
<accession>V4GVC9</accession>
<dbReference type="Pfam" id="PF00266">
    <property type="entry name" value="Aminotran_5"/>
    <property type="match status" value="1"/>
</dbReference>
<dbReference type="PANTHER" id="PTHR43586">
    <property type="entry name" value="CYSTEINE DESULFURASE"/>
    <property type="match status" value="1"/>
</dbReference>
<dbReference type="InterPro" id="IPR015421">
    <property type="entry name" value="PyrdxlP-dep_Trfase_major"/>
</dbReference>
<evidence type="ECO:0000313" key="2">
    <source>
        <dbReference type="EMBL" id="ESP89121.1"/>
    </source>
</evidence>
<reference evidence="2 3" key="1">
    <citation type="journal article" date="2013" name="Genome Announc.">
        <title>Draft Genome Sequence of 'Candidatus Halobonum tyrrellensis' Strain G22, Isolated from the Hypersaline Waters of Lake Tyrrell, Australia.</title>
        <authorList>
            <person name="Ugalde J.A."/>
            <person name="Narasingarao P."/>
            <person name="Kuo S."/>
            <person name="Podell S."/>
            <person name="Allen E.E."/>
        </authorList>
    </citation>
    <scope>NUCLEOTIDE SEQUENCE [LARGE SCALE GENOMIC DNA]</scope>
    <source>
        <strain evidence="2 3">G22</strain>
    </source>
</reference>
<proteinExistence type="predicted"/>
<evidence type="ECO:0000259" key="1">
    <source>
        <dbReference type="Pfam" id="PF00266"/>
    </source>
</evidence>
<evidence type="ECO:0000313" key="3">
    <source>
        <dbReference type="Proteomes" id="UP000017840"/>
    </source>
</evidence>
<dbReference type="EMBL" id="ASGZ01000017">
    <property type="protein sequence ID" value="ESP89121.1"/>
    <property type="molecule type" value="Genomic_DNA"/>
</dbReference>
<dbReference type="AlphaFoldDB" id="V4GVC9"/>
<dbReference type="OrthoDB" id="9577at2157"/>
<dbReference type="Gene3D" id="3.90.1150.10">
    <property type="entry name" value="Aspartate Aminotransferase, domain 1"/>
    <property type="match status" value="1"/>
</dbReference>
<protein>
    <submittedName>
        <fullName evidence="2">Selenocysteine lyase</fullName>
    </submittedName>
</protein>
<sequence>MTVTTPADLREAIPVTDEVAYFNTGATGPAPDRTLDAAAAWEREQNVDLLAETDPYPVSFDEYDACRERVAAHLGVDADDLALTESTADGVSAVVAALELGAGDVAVTTDLEHPAGTLPLARLERRHGVEVRVVDTDRGRVDTDAFAAAVEGADLALFSSLSWTYGTRLPVAEMVDIAHDAGAFALVDAVQSPGQGPVDFGAWGADAVAASGHKWLLGPWGTGILHVAPDAADRLHPAQVTYRSVADPAADPYELAAGARRFERGTASIGPFVGLRESLDLLEGVGMTTVRDRIETLAARLVDALPDDRVLGPSEPESGLVPVDVADPEATVERLRDRGLMLRDVPDPAAVRASVHAFNTETEVDRLAEALAAEPRRDDGP</sequence>
<keyword evidence="2" id="KW-0456">Lyase</keyword>
<dbReference type="PANTHER" id="PTHR43586:SF15">
    <property type="entry name" value="BLR3095 PROTEIN"/>
    <property type="match status" value="1"/>
</dbReference>
<dbReference type="InterPro" id="IPR015424">
    <property type="entry name" value="PyrdxlP-dep_Trfase"/>
</dbReference>
<dbReference type="Gene3D" id="3.40.640.10">
    <property type="entry name" value="Type I PLP-dependent aspartate aminotransferase-like (Major domain)"/>
    <property type="match status" value="1"/>
</dbReference>
<dbReference type="GO" id="GO:0016829">
    <property type="term" value="F:lyase activity"/>
    <property type="evidence" value="ECO:0007669"/>
    <property type="project" value="UniProtKB-KW"/>
</dbReference>
<dbReference type="PATRIC" id="fig|1324957.4.peg.1104"/>
<name>V4GVC9_9EURY</name>
<dbReference type="STRING" id="1324957.K933_05443"/>
<dbReference type="eggNOG" id="arCOG00065">
    <property type="taxonomic scope" value="Archaea"/>
</dbReference>
<dbReference type="InterPro" id="IPR015422">
    <property type="entry name" value="PyrdxlP-dep_Trfase_small"/>
</dbReference>